<dbReference type="GeneID" id="13440307"/>
<sequence>MERRTFLSLRSVAPVIGLVAAVLFVSCSSGLWRSEAAGTLITPQCDKNEEMTTCTCGWEASSNGGADGKGSSATLSESSTGITIQCPRTGFDFVPSDGKYVCAGEEAEGPLKACRAGAGKKPPITDFMSHVTESDLLAWTEASGTTKDYSLTSPPGSFPLNDKSFFAGCVETGQDNGNPKQCLVTVSVTARTSSVKLTVLGEQEVLAA</sequence>
<dbReference type="InParanoid" id="F0VAR4"/>
<evidence type="ECO:0000313" key="3">
    <source>
        <dbReference type="EMBL" id="CEL68637.1"/>
    </source>
</evidence>
<dbReference type="InterPro" id="IPR036755">
    <property type="entry name" value="SRS_dom_sf"/>
</dbReference>
<dbReference type="RefSeq" id="XP_003881355.1">
    <property type="nucleotide sequence ID" value="XM_003881306.1"/>
</dbReference>
<reference evidence="3" key="4">
    <citation type="journal article" date="2015" name="PLoS ONE">
        <title>Comprehensive Evaluation of Toxoplasma gondii VEG and Neospora caninum LIV Genomes with Tachyzoite Stage Transcriptome and Proteome Defines Novel Transcript Features.</title>
        <authorList>
            <person name="Ramaprasad A."/>
            <person name="Mourier T."/>
            <person name="Naeem R."/>
            <person name="Malas T.B."/>
            <person name="Moussa E."/>
            <person name="Panigrahi A."/>
            <person name="Vermont S.J."/>
            <person name="Otto T.D."/>
            <person name="Wastling J."/>
            <person name="Pain A."/>
        </authorList>
    </citation>
    <scope>NUCLEOTIDE SEQUENCE</scope>
    <source>
        <strain evidence="3">Liverpool</strain>
    </source>
</reference>
<gene>
    <name evidence="3" type="ORF">BN1204_043861</name>
    <name evidence="2" type="ORF">NCLIV_043861</name>
</gene>
<dbReference type="VEuPathDB" id="ToxoDB:NCLIV_043861"/>
<evidence type="ECO:0000259" key="1">
    <source>
        <dbReference type="Pfam" id="PF04092"/>
    </source>
</evidence>
<proteinExistence type="predicted"/>
<accession>F0VAR4</accession>
<dbReference type="InterPro" id="IPR007226">
    <property type="entry name" value="SRS_dom"/>
</dbReference>
<dbReference type="GO" id="GO:0016020">
    <property type="term" value="C:membrane"/>
    <property type="evidence" value="ECO:0007669"/>
    <property type="project" value="InterPro"/>
</dbReference>
<dbReference type="PRINTS" id="PR01801">
    <property type="entry name" value="SURFCEANTIGN"/>
</dbReference>
<name>F0VAR4_NEOCL</name>
<dbReference type="EMBL" id="FR823385">
    <property type="protein sequence ID" value="CBZ51322.1"/>
    <property type="molecule type" value="Genomic_DNA"/>
</dbReference>
<dbReference type="AlphaFoldDB" id="F0VAR4"/>
<feature type="domain" description="SRS" evidence="1">
    <location>
        <begin position="52"/>
        <end position="188"/>
    </location>
</feature>
<dbReference type="eggNOG" id="ENOG502TMBZ">
    <property type="taxonomic scope" value="Eukaryota"/>
</dbReference>
<dbReference type="Gene3D" id="2.60.40.1320">
    <property type="entry name" value="SRS domain"/>
    <property type="match status" value="1"/>
</dbReference>
<dbReference type="OrthoDB" id="331001at2759"/>
<dbReference type="PROSITE" id="PS51257">
    <property type="entry name" value="PROKAR_LIPOPROTEIN"/>
    <property type="match status" value="1"/>
</dbReference>
<evidence type="ECO:0000313" key="2">
    <source>
        <dbReference type="EMBL" id="CBZ51322.1"/>
    </source>
</evidence>
<dbReference type="Proteomes" id="UP000007494">
    <property type="component" value="Chromosome IX"/>
</dbReference>
<reference evidence="2" key="1">
    <citation type="submission" date="2011-02" db="EMBL/GenBank/DDBJ databases">
        <authorList>
            <person name="Aslett M."/>
        </authorList>
    </citation>
    <scope>NUCLEOTIDE SEQUENCE</scope>
    <source>
        <strain evidence="2">Liverpool</strain>
    </source>
</reference>
<keyword evidence="4" id="KW-1185">Reference proteome</keyword>
<dbReference type="EMBL" id="LN714484">
    <property type="protein sequence ID" value="CEL68637.1"/>
    <property type="molecule type" value="Genomic_DNA"/>
</dbReference>
<dbReference type="Pfam" id="PF04092">
    <property type="entry name" value="SAG"/>
    <property type="match status" value="1"/>
</dbReference>
<dbReference type="SUPFAM" id="SSF74877">
    <property type="entry name" value="Major surface antigen p30, SAG1"/>
    <property type="match status" value="1"/>
</dbReference>
<dbReference type="InterPro" id="IPR028352">
    <property type="entry name" value="Surface_antig_SAG1"/>
</dbReference>
<organism evidence="2 4">
    <name type="scientific">Neospora caninum (strain Liverpool)</name>
    <dbReference type="NCBI Taxonomy" id="572307"/>
    <lineage>
        <taxon>Eukaryota</taxon>
        <taxon>Sar</taxon>
        <taxon>Alveolata</taxon>
        <taxon>Apicomplexa</taxon>
        <taxon>Conoidasida</taxon>
        <taxon>Coccidia</taxon>
        <taxon>Eucoccidiorida</taxon>
        <taxon>Eimeriorina</taxon>
        <taxon>Sarcocystidae</taxon>
        <taxon>Neospora</taxon>
    </lineage>
</organism>
<protein>
    <submittedName>
        <fullName evidence="2 3">Srs domain-containing protein</fullName>
    </submittedName>
</protein>
<evidence type="ECO:0000313" key="4">
    <source>
        <dbReference type="Proteomes" id="UP000007494"/>
    </source>
</evidence>
<reference evidence="2" key="2">
    <citation type="submission" date="2011-03" db="EMBL/GenBank/DDBJ databases">
        <title>Comparative genomics and transcriptomics of Neospora caninum and Toxoplasma gondii.</title>
        <authorList>
            <person name="Reid A.J."/>
            <person name="Sohal A."/>
            <person name="Harris D."/>
            <person name="Quail M."/>
            <person name="Sanders M."/>
            <person name="Berriman M."/>
            <person name="Wastling J.M."/>
            <person name="Pain A."/>
        </authorList>
    </citation>
    <scope>NUCLEOTIDE SEQUENCE</scope>
    <source>
        <strain evidence="2">Liverpool</strain>
    </source>
</reference>
<reference evidence="4" key="3">
    <citation type="journal article" date="2012" name="PLoS Pathog.">
        <title>Comparative genomics of the apicomplexan parasites Toxoplasma gondii and Neospora caninum: Coccidia differing in host range and transmission strategy.</title>
        <authorList>
            <person name="Reid A.J."/>
            <person name="Vermont S.J."/>
            <person name="Cotton J.A."/>
            <person name="Harris D."/>
            <person name="Hill-Cawthorne G.A."/>
            <person name="Konen-Waisman S."/>
            <person name="Latham S.M."/>
            <person name="Mourier T."/>
            <person name="Norton R."/>
            <person name="Quail M.A."/>
            <person name="Sanders M."/>
            <person name="Shanmugam D."/>
            <person name="Sohal A."/>
            <person name="Wasmuth J.D."/>
            <person name="Brunk B."/>
            <person name="Grigg M.E."/>
            <person name="Howard J.C."/>
            <person name="Parkinson J."/>
            <person name="Roos D.S."/>
            <person name="Trees A.J."/>
            <person name="Berriman M."/>
            <person name="Pain A."/>
            <person name="Wastling J.M."/>
        </authorList>
    </citation>
    <scope>NUCLEOTIDE SEQUENCE [LARGE SCALE GENOMIC DNA]</scope>
    <source>
        <strain evidence="4">Liverpool</strain>
    </source>
</reference>